<evidence type="ECO:0000313" key="3">
    <source>
        <dbReference type="EMBL" id="SBS88705.1"/>
    </source>
</evidence>
<dbReference type="InterPro" id="IPR043519">
    <property type="entry name" value="NT_sf"/>
</dbReference>
<protein>
    <submittedName>
        <fullName evidence="3">Nucleotidyltransferase, putative</fullName>
    </submittedName>
</protein>
<name>A0A1A8W9R1_PLAOA</name>
<gene>
    <name evidence="3" type="ORF">POVCU2_0049980</name>
</gene>
<dbReference type="Pfam" id="PF22600">
    <property type="entry name" value="MTPAP-like_central"/>
    <property type="match status" value="1"/>
</dbReference>
<keyword evidence="1" id="KW-0472">Membrane</keyword>
<dbReference type="Gene3D" id="1.10.1410.10">
    <property type="match status" value="1"/>
</dbReference>
<dbReference type="InterPro" id="IPR054708">
    <property type="entry name" value="MTPAP-like_central"/>
</dbReference>
<dbReference type="Proteomes" id="UP000078560">
    <property type="component" value="Unassembled WGS sequence"/>
</dbReference>
<evidence type="ECO:0000256" key="1">
    <source>
        <dbReference type="SAM" id="Phobius"/>
    </source>
</evidence>
<feature type="transmembrane region" description="Helical" evidence="1">
    <location>
        <begin position="329"/>
        <end position="348"/>
    </location>
</feature>
<dbReference type="AlphaFoldDB" id="A0A1A8W9R1"/>
<evidence type="ECO:0000313" key="4">
    <source>
        <dbReference type="Proteomes" id="UP000078560"/>
    </source>
</evidence>
<evidence type="ECO:0000259" key="2">
    <source>
        <dbReference type="Pfam" id="PF22600"/>
    </source>
</evidence>
<dbReference type="GO" id="GO:0031123">
    <property type="term" value="P:RNA 3'-end processing"/>
    <property type="evidence" value="ECO:0007669"/>
    <property type="project" value="TreeGrafter"/>
</dbReference>
<feature type="domain" description="Poly(A) RNA polymerase mitochondrial-like central palm" evidence="2">
    <location>
        <begin position="2"/>
        <end position="77"/>
    </location>
</feature>
<accession>A0A1A8W9R1</accession>
<dbReference type="CDD" id="cd05402">
    <property type="entry name" value="NT_PAP_TUTase"/>
    <property type="match status" value="1"/>
</dbReference>
<organism evidence="3 4">
    <name type="scientific">Plasmodium ovale curtisi</name>
    <dbReference type="NCBI Taxonomy" id="864141"/>
    <lineage>
        <taxon>Eukaryota</taxon>
        <taxon>Sar</taxon>
        <taxon>Alveolata</taxon>
        <taxon>Apicomplexa</taxon>
        <taxon>Aconoidasida</taxon>
        <taxon>Haemosporida</taxon>
        <taxon>Plasmodiidae</taxon>
        <taxon>Plasmodium</taxon>
        <taxon>Plasmodium (Plasmodium)</taxon>
    </lineage>
</organism>
<dbReference type="PANTHER" id="PTHR12271:SF40">
    <property type="entry name" value="POLY(A) RNA POLYMERASE GLD2"/>
    <property type="match status" value="1"/>
</dbReference>
<dbReference type="PANTHER" id="PTHR12271">
    <property type="entry name" value="POLY A POLYMERASE CID PAP -RELATED"/>
    <property type="match status" value="1"/>
</dbReference>
<proteinExistence type="predicted"/>
<dbReference type="GO" id="GO:0016779">
    <property type="term" value="F:nucleotidyltransferase activity"/>
    <property type="evidence" value="ECO:0007669"/>
    <property type="project" value="TreeGrafter"/>
</dbReference>
<keyword evidence="3" id="KW-0808">Transferase</keyword>
<dbReference type="Gene3D" id="3.30.460.10">
    <property type="entry name" value="Beta Polymerase, domain 2"/>
    <property type="match status" value="1"/>
</dbReference>
<keyword evidence="1" id="KW-0812">Transmembrane</keyword>
<feature type="non-terminal residue" evidence="3">
    <location>
        <position position="1"/>
    </location>
</feature>
<dbReference type="SUPFAM" id="SSF81631">
    <property type="entry name" value="PAP/OAS1 substrate-binding domain"/>
    <property type="match status" value="1"/>
</dbReference>
<dbReference type="EMBL" id="FLQU01000652">
    <property type="protein sequence ID" value="SBS88705.1"/>
    <property type="molecule type" value="Genomic_DNA"/>
</dbReference>
<dbReference type="SUPFAM" id="SSF81301">
    <property type="entry name" value="Nucleotidyltransferase"/>
    <property type="match status" value="1"/>
</dbReference>
<sequence length="417" mass="48981">IKNSDIDCCIVVENCEDKNSYLYILKVIKSAINLIYPSLTVNIIKASVPIAKIYEEQNNICDISINNTVAIVNTQFVASLCNMDERITIINRIIKYWAKQKNINNRSIERANAASFEINSEYFFLQDEVQMPFYTSIEDIKTKFQNFKKNDEDVSKLLYGFFEFYSNDICKNGITLDIYNNQIIENKDMTANIYCPITKKIVNTYSINTWKKIYDKIHAAYNKLKDGSSLNVICEETKDNTPNRKIDLKDHLLRRKIFQNLCKPYVSTTRFLFLLLVAGPNSHLSTATIGGNCIAEKWHETGELREHNTSQPKREETMQALTYFTKFEIFYLFFIPFTFVSVYIFFLWNVFKYICDVKDVAHFLKLARWLSGKDVYPFEYLRPQRKGESSEAFIVSVNNVERFDKIEKRKYFHLRKI</sequence>
<reference evidence="4" key="1">
    <citation type="submission" date="2016-05" db="EMBL/GenBank/DDBJ databases">
        <authorList>
            <person name="Naeem Raeece"/>
        </authorList>
    </citation>
    <scope>NUCLEOTIDE SEQUENCE [LARGE SCALE GENOMIC DNA]</scope>
</reference>
<keyword evidence="1" id="KW-1133">Transmembrane helix</keyword>